<protein>
    <submittedName>
        <fullName evidence="1">Uncharacterized protein</fullName>
    </submittedName>
</protein>
<keyword evidence="2" id="KW-1185">Reference proteome</keyword>
<comment type="caution">
    <text evidence="1">The sequence shown here is derived from an EMBL/GenBank/DDBJ whole genome shotgun (WGS) entry which is preliminary data.</text>
</comment>
<gene>
    <name evidence="1" type="ORF">POCTA_138.1.T1220068</name>
</gene>
<evidence type="ECO:0000313" key="1">
    <source>
        <dbReference type="EMBL" id="CAD8200533.1"/>
    </source>
</evidence>
<accession>A0A8S1XHH8</accession>
<proteinExistence type="predicted"/>
<sequence length="195" mass="22258">MINRPPVPKFRDECPTPKRSTDLLEEVQHLVFKMNLDDAIEKKAIAILHNLNIPNTSLHAQALVHCAMKELNYSLPKADVKVEYLSKCIQNQYTSLISTLCQKLKLNSKASQVCCFLLQQMQPLINKLPKQLQNAISVKIATDIIYLKQGGISPKIIAQMANIKLEQFQINLNRIKPFAFKIIQDLFNYINNISQ</sequence>
<organism evidence="1 2">
    <name type="scientific">Paramecium octaurelia</name>
    <dbReference type="NCBI Taxonomy" id="43137"/>
    <lineage>
        <taxon>Eukaryota</taxon>
        <taxon>Sar</taxon>
        <taxon>Alveolata</taxon>
        <taxon>Ciliophora</taxon>
        <taxon>Intramacronucleata</taxon>
        <taxon>Oligohymenophorea</taxon>
        <taxon>Peniculida</taxon>
        <taxon>Parameciidae</taxon>
        <taxon>Paramecium</taxon>
    </lineage>
</organism>
<dbReference type="OrthoDB" id="286554at2759"/>
<name>A0A8S1XHH8_PAROT</name>
<reference evidence="1" key="1">
    <citation type="submission" date="2021-01" db="EMBL/GenBank/DDBJ databases">
        <authorList>
            <consortium name="Genoscope - CEA"/>
            <person name="William W."/>
        </authorList>
    </citation>
    <scope>NUCLEOTIDE SEQUENCE</scope>
</reference>
<dbReference type="AlphaFoldDB" id="A0A8S1XHH8"/>
<dbReference type="Proteomes" id="UP000683925">
    <property type="component" value="Unassembled WGS sequence"/>
</dbReference>
<evidence type="ECO:0000313" key="2">
    <source>
        <dbReference type="Proteomes" id="UP000683925"/>
    </source>
</evidence>
<dbReference type="OMA" id="NTSLHAQ"/>
<dbReference type="EMBL" id="CAJJDP010000122">
    <property type="protein sequence ID" value="CAD8200533.1"/>
    <property type="molecule type" value="Genomic_DNA"/>
</dbReference>